<dbReference type="EMBL" id="VUNN01000011">
    <property type="protein sequence ID" value="MSU06443.1"/>
    <property type="molecule type" value="Genomic_DNA"/>
</dbReference>
<dbReference type="Gene3D" id="3.30.420.40">
    <property type="match status" value="2"/>
</dbReference>
<evidence type="ECO:0000313" key="9">
    <source>
        <dbReference type="Proteomes" id="UP000460549"/>
    </source>
</evidence>
<keyword evidence="9" id="KW-1185">Reference proteome</keyword>
<dbReference type="SUPFAM" id="SSF53067">
    <property type="entry name" value="Actin-like ATPase domain"/>
    <property type="match status" value="2"/>
</dbReference>
<dbReference type="GO" id="GO:0008776">
    <property type="term" value="F:acetate kinase activity"/>
    <property type="evidence" value="ECO:0007669"/>
    <property type="project" value="TreeGrafter"/>
</dbReference>
<dbReference type="PIRSF" id="PIRSF036458">
    <property type="entry name" value="Butyrate_kin"/>
    <property type="match status" value="1"/>
</dbReference>
<keyword evidence="1 6" id="KW-0963">Cytoplasm</keyword>
<dbReference type="GO" id="GO:0005524">
    <property type="term" value="F:ATP binding"/>
    <property type="evidence" value="ECO:0007669"/>
    <property type="project" value="UniProtKB-KW"/>
</dbReference>
<dbReference type="CDD" id="cd24011">
    <property type="entry name" value="ASKHA_NBD_BK"/>
    <property type="match status" value="1"/>
</dbReference>
<dbReference type="GO" id="GO:0006083">
    <property type="term" value="P:acetate metabolic process"/>
    <property type="evidence" value="ECO:0007669"/>
    <property type="project" value="TreeGrafter"/>
</dbReference>
<accession>A0A7X2TRY2</accession>
<keyword evidence="4 6" id="KW-0418">Kinase</keyword>
<name>A0A7X2TRY2_9SPIO</name>
<reference evidence="8 9" key="1">
    <citation type="submission" date="2019-08" db="EMBL/GenBank/DDBJ databases">
        <title>In-depth cultivation of the pig gut microbiome towards novel bacterial diversity and tailored functional studies.</title>
        <authorList>
            <person name="Wylensek D."/>
            <person name="Hitch T.C.A."/>
            <person name="Clavel T."/>
        </authorList>
    </citation>
    <scope>NUCLEOTIDE SEQUENCE [LARGE SCALE GENOMIC DNA]</scope>
    <source>
        <strain evidence="8 9">NM-380-WT-3C1</strain>
    </source>
</reference>
<sequence length="367" mass="40664">MKQLIINPGSTSTKISLYEGERELFTRSIFHDAPLLLSFKSTNDQLPMRRGVIEELLRVYGYKLSDIDVFIGRGGCAYSQPSGVMVIDEKLYNDTRDDRGGSDHSAKLGVMLAYIFAKETGKIAYTVDPTNVDELIDEARLTGIKGVYRRAQSHVLNQKGVARLWCKEHEKEYEKSNIIVAHIDGGITIAAHENGRMIDGTEGAGGDGPFTPTRLGSIPVLEAVRYAKTHSVEEVEAMCSRSGGFVNHFGTSNSDTIHKLVEEKDEHACLVWKTMIYQIAKEIGAMSTVLKGQVDAIILTGGLVRFNDIVDGIKERCAFIAPIYVYPGEVEQEVLNSEVLKVLNGEKKANTYSGKSVFTPYFWDKTL</sequence>
<comment type="similarity">
    <text evidence="6 7">Belongs to the acetokinase family.</text>
</comment>
<keyword evidence="3 6" id="KW-0547">Nucleotide-binding</keyword>
<dbReference type="GO" id="GO:0047761">
    <property type="term" value="F:butyrate kinase activity"/>
    <property type="evidence" value="ECO:0007669"/>
    <property type="project" value="UniProtKB-UniRule"/>
</dbReference>
<evidence type="ECO:0000256" key="2">
    <source>
        <dbReference type="ARBA" id="ARBA00022679"/>
    </source>
</evidence>
<keyword evidence="2 6" id="KW-0808">Transferase</keyword>
<evidence type="ECO:0000256" key="3">
    <source>
        <dbReference type="ARBA" id="ARBA00022741"/>
    </source>
</evidence>
<dbReference type="InterPro" id="IPR000890">
    <property type="entry name" value="Aliphatic_acid_kin_short-chain"/>
</dbReference>
<evidence type="ECO:0000256" key="7">
    <source>
        <dbReference type="RuleBase" id="RU003835"/>
    </source>
</evidence>
<dbReference type="Proteomes" id="UP000460549">
    <property type="component" value="Unassembled WGS sequence"/>
</dbReference>
<dbReference type="EC" id="2.7.2.7" evidence="6"/>
<comment type="caution">
    <text evidence="8">The sequence shown here is derived from an EMBL/GenBank/DDBJ whole genome shotgun (WGS) entry which is preliminary data.</text>
</comment>
<dbReference type="AlphaFoldDB" id="A0A7X2TRY2"/>
<gene>
    <name evidence="6 8" type="primary">buk</name>
    <name evidence="8" type="ORF">FYJ80_06560</name>
</gene>
<organism evidence="8 9">
    <name type="scientific">Bullifex porci</name>
    <dbReference type="NCBI Taxonomy" id="2606638"/>
    <lineage>
        <taxon>Bacteria</taxon>
        <taxon>Pseudomonadati</taxon>
        <taxon>Spirochaetota</taxon>
        <taxon>Spirochaetia</taxon>
        <taxon>Spirochaetales</taxon>
        <taxon>Spirochaetaceae</taxon>
        <taxon>Bullifex</taxon>
    </lineage>
</organism>
<dbReference type="PRINTS" id="PR00471">
    <property type="entry name" value="ACETATEKNASE"/>
</dbReference>
<evidence type="ECO:0000256" key="4">
    <source>
        <dbReference type="ARBA" id="ARBA00022777"/>
    </source>
</evidence>
<dbReference type="GO" id="GO:0005737">
    <property type="term" value="C:cytoplasm"/>
    <property type="evidence" value="ECO:0007669"/>
    <property type="project" value="UniProtKB-SubCell"/>
</dbReference>
<dbReference type="NCBIfam" id="TIGR02707">
    <property type="entry name" value="butyr_kinase"/>
    <property type="match status" value="1"/>
</dbReference>
<proteinExistence type="inferred from homology"/>
<dbReference type="InterPro" id="IPR043129">
    <property type="entry name" value="ATPase_NBD"/>
</dbReference>
<dbReference type="PANTHER" id="PTHR21060:SF20">
    <property type="entry name" value="BUTYRATE KINASE 1-RELATED"/>
    <property type="match status" value="1"/>
</dbReference>
<comment type="catalytic activity">
    <reaction evidence="6">
        <text>butanoate + ATP = butanoyl phosphate + ADP</text>
        <dbReference type="Rhea" id="RHEA:13585"/>
        <dbReference type="ChEBI" id="CHEBI:17968"/>
        <dbReference type="ChEBI" id="CHEBI:30616"/>
        <dbReference type="ChEBI" id="CHEBI:58079"/>
        <dbReference type="ChEBI" id="CHEBI:456216"/>
        <dbReference type="EC" id="2.7.2.7"/>
    </reaction>
</comment>
<dbReference type="PANTHER" id="PTHR21060">
    <property type="entry name" value="ACETATE KINASE"/>
    <property type="match status" value="1"/>
</dbReference>
<keyword evidence="5 6" id="KW-0067">ATP-binding</keyword>
<dbReference type="InterPro" id="IPR011245">
    <property type="entry name" value="Butyrate_kin"/>
</dbReference>
<evidence type="ECO:0000256" key="1">
    <source>
        <dbReference type="ARBA" id="ARBA00022490"/>
    </source>
</evidence>
<evidence type="ECO:0000256" key="6">
    <source>
        <dbReference type="HAMAP-Rule" id="MF_00542"/>
    </source>
</evidence>
<protein>
    <recommendedName>
        <fullName evidence="6">Probable butyrate kinase</fullName>
        <shortName evidence="6">BK</shortName>
        <ecNumber evidence="6">2.7.2.7</ecNumber>
    </recommendedName>
    <alternativeName>
        <fullName evidence="6">Branched-chain carboxylic acid kinase</fullName>
    </alternativeName>
</protein>
<dbReference type="HAMAP" id="MF_00542">
    <property type="entry name" value="Butyrate_kinase"/>
    <property type="match status" value="1"/>
</dbReference>
<evidence type="ECO:0000313" key="8">
    <source>
        <dbReference type="EMBL" id="MSU06443.1"/>
    </source>
</evidence>
<evidence type="ECO:0000256" key="5">
    <source>
        <dbReference type="ARBA" id="ARBA00022840"/>
    </source>
</evidence>
<dbReference type="Pfam" id="PF00871">
    <property type="entry name" value="Acetate_kinase"/>
    <property type="match status" value="1"/>
</dbReference>
<comment type="subcellular location">
    <subcellularLocation>
        <location evidence="6">Cytoplasm</location>
    </subcellularLocation>
</comment>
<dbReference type="NCBIfam" id="NF002834">
    <property type="entry name" value="PRK03011.1-5"/>
    <property type="match status" value="1"/>
</dbReference>